<dbReference type="RefSeq" id="WP_324694091.1">
    <property type="nucleotide sequence ID" value="NZ_JAYMYJ010000054.1"/>
</dbReference>
<comment type="caution">
    <text evidence="1">The sequence shown here is derived from an EMBL/GenBank/DDBJ whole genome shotgun (WGS) entry which is preliminary data.</text>
</comment>
<dbReference type="EMBL" id="JAYMYJ010000054">
    <property type="protein sequence ID" value="MEB4590724.1"/>
    <property type="molecule type" value="Genomic_DNA"/>
</dbReference>
<evidence type="ECO:0000313" key="2">
    <source>
        <dbReference type="Proteomes" id="UP001308005"/>
    </source>
</evidence>
<name>A0ABU6CV67_9GAMM</name>
<proteinExistence type="predicted"/>
<organism evidence="1 2">
    <name type="scientific">Candidatus Thiothrix phosphatis</name>
    <dbReference type="NCBI Taxonomy" id="3112415"/>
    <lineage>
        <taxon>Bacteria</taxon>
        <taxon>Pseudomonadati</taxon>
        <taxon>Pseudomonadota</taxon>
        <taxon>Gammaproteobacteria</taxon>
        <taxon>Thiotrichales</taxon>
        <taxon>Thiotrichaceae</taxon>
        <taxon>Thiothrix</taxon>
    </lineage>
</organism>
<keyword evidence="2" id="KW-1185">Reference proteome</keyword>
<reference evidence="2" key="1">
    <citation type="submission" date="2023-07" db="EMBL/GenBank/DDBJ databases">
        <title>The carbon used by Thiothrix.</title>
        <authorList>
            <person name="Chen L."/>
        </authorList>
    </citation>
    <scope>NUCLEOTIDE SEQUENCE [LARGE SCALE GENOMIC DNA]</scope>
</reference>
<dbReference type="Proteomes" id="UP001308005">
    <property type="component" value="Unassembled WGS sequence"/>
</dbReference>
<reference evidence="1 2" key="2">
    <citation type="submission" date="2024-01" db="EMBL/GenBank/DDBJ databases">
        <authorList>
            <person name="Xie X."/>
        </authorList>
    </citation>
    <scope>NUCLEOTIDE SEQUENCE [LARGE SCALE GENOMIC DNA]</scope>
    <source>
        <strain evidence="1">SCUT-1</strain>
    </source>
</reference>
<sequence length="47" mass="5223">MMLPESPGQRALRKFPSLIRINCLDNSGSPSIDDSVLEPLFNHRGGR</sequence>
<gene>
    <name evidence="1" type="ORF">VSS37_07015</name>
</gene>
<accession>A0ABU6CV67</accession>
<evidence type="ECO:0000313" key="1">
    <source>
        <dbReference type="EMBL" id="MEB4590724.1"/>
    </source>
</evidence>
<protein>
    <submittedName>
        <fullName evidence="1">Uncharacterized protein</fullName>
    </submittedName>
</protein>